<feature type="transmembrane region" description="Helical" evidence="1">
    <location>
        <begin position="83"/>
        <end position="103"/>
    </location>
</feature>
<keyword evidence="1" id="KW-0472">Membrane</keyword>
<dbReference type="Proteomes" id="UP000460290">
    <property type="component" value="Unassembled WGS sequence"/>
</dbReference>
<accession>A0A844ZCP7</accession>
<gene>
    <name evidence="2" type="ORF">GRI35_09470</name>
</gene>
<dbReference type="AlphaFoldDB" id="A0A844ZCP7"/>
<dbReference type="OrthoDB" id="9812349at2"/>
<name>A0A844ZCP7_9SPHN</name>
<evidence type="ECO:0000313" key="2">
    <source>
        <dbReference type="EMBL" id="MXO83589.1"/>
    </source>
</evidence>
<keyword evidence="3" id="KW-1185">Reference proteome</keyword>
<feature type="transmembrane region" description="Helical" evidence="1">
    <location>
        <begin position="160"/>
        <end position="180"/>
    </location>
</feature>
<evidence type="ECO:0000313" key="3">
    <source>
        <dbReference type="Proteomes" id="UP000460290"/>
    </source>
</evidence>
<keyword evidence="1" id="KW-0812">Transmembrane</keyword>
<dbReference type="EMBL" id="WTYZ01000001">
    <property type="protein sequence ID" value="MXO83589.1"/>
    <property type="molecule type" value="Genomic_DNA"/>
</dbReference>
<evidence type="ECO:0000256" key="1">
    <source>
        <dbReference type="SAM" id="Phobius"/>
    </source>
</evidence>
<keyword evidence="1" id="KW-1133">Transmembrane helix</keyword>
<reference evidence="2 3" key="1">
    <citation type="submission" date="2019-12" db="EMBL/GenBank/DDBJ databases">
        <title>Genomic-based taxomic classification of the family Erythrobacteraceae.</title>
        <authorList>
            <person name="Xu L."/>
        </authorList>
    </citation>
    <scope>NUCLEOTIDE SEQUENCE [LARGE SCALE GENOMIC DNA]</scope>
    <source>
        <strain evidence="2 3">KCTC 42006</strain>
    </source>
</reference>
<dbReference type="RefSeq" id="WP_160613930.1">
    <property type="nucleotide sequence ID" value="NZ_JAUFQM010000001.1"/>
</dbReference>
<protein>
    <submittedName>
        <fullName evidence="2">DUF805 domain-containing protein</fullName>
    </submittedName>
</protein>
<sequence length="196" mass="21050">MIAAIGYNLKRLFDFKGRDGRGVFWRYFLFVVLLNIVIMLAATIPGLVGVFTEASAVANPNDTAAVEAAALDAMMEQGLPATLVRTGLWLGLLNIALMAAALVRRAHDSGLPGLVLAIPLGLQLVWMYFSYRQLDGLSETFRDAVATTQAGGNPEVQAGMIAQDLIGWMVVLIIVAIGMIKSQQTPNQYADGPTKV</sequence>
<feature type="transmembrane region" description="Helical" evidence="1">
    <location>
        <begin position="27"/>
        <end position="51"/>
    </location>
</feature>
<dbReference type="GO" id="GO:0016020">
    <property type="term" value="C:membrane"/>
    <property type="evidence" value="ECO:0007669"/>
    <property type="project" value="InterPro"/>
</dbReference>
<comment type="caution">
    <text evidence="2">The sequence shown here is derived from an EMBL/GenBank/DDBJ whole genome shotgun (WGS) entry which is preliminary data.</text>
</comment>
<dbReference type="InterPro" id="IPR008523">
    <property type="entry name" value="DUF805"/>
</dbReference>
<dbReference type="Pfam" id="PF05656">
    <property type="entry name" value="DUF805"/>
    <property type="match status" value="1"/>
</dbReference>
<proteinExistence type="predicted"/>
<feature type="transmembrane region" description="Helical" evidence="1">
    <location>
        <begin position="110"/>
        <end position="129"/>
    </location>
</feature>
<organism evidence="2 3">
    <name type="scientific">Pontixanthobacter aestiaquae</name>
    <dbReference type="NCBI Taxonomy" id="1509367"/>
    <lineage>
        <taxon>Bacteria</taxon>
        <taxon>Pseudomonadati</taxon>
        <taxon>Pseudomonadota</taxon>
        <taxon>Alphaproteobacteria</taxon>
        <taxon>Sphingomonadales</taxon>
        <taxon>Erythrobacteraceae</taxon>
        <taxon>Pontixanthobacter</taxon>
    </lineage>
</organism>